<dbReference type="RefSeq" id="WP_261299783.1">
    <property type="nucleotide sequence ID" value="NZ_JAMTCD010000031.1"/>
</dbReference>
<dbReference type="InterPro" id="IPR049142">
    <property type="entry name" value="MS_channel_1st"/>
</dbReference>
<dbReference type="AlphaFoldDB" id="A0A9X2WQJ0"/>
<dbReference type="SUPFAM" id="SSF82861">
    <property type="entry name" value="Mechanosensitive channel protein MscS (YggB), transmembrane region"/>
    <property type="match status" value="1"/>
</dbReference>
<evidence type="ECO:0000256" key="2">
    <source>
        <dbReference type="ARBA" id="ARBA00008017"/>
    </source>
</evidence>
<comment type="caution">
    <text evidence="12">The sequence shown here is derived from an EMBL/GenBank/DDBJ whole genome shotgun (WGS) entry which is preliminary data.</text>
</comment>
<organism evidence="12 13">
    <name type="scientific">Shewanella holmiensis</name>
    <dbReference type="NCBI Taxonomy" id="2952222"/>
    <lineage>
        <taxon>Bacteria</taxon>
        <taxon>Pseudomonadati</taxon>
        <taxon>Pseudomonadota</taxon>
        <taxon>Gammaproteobacteria</taxon>
        <taxon>Alteromonadales</taxon>
        <taxon>Shewanellaceae</taxon>
        <taxon>Shewanella</taxon>
    </lineage>
</organism>
<dbReference type="Pfam" id="PF21088">
    <property type="entry name" value="MS_channel_1st"/>
    <property type="match status" value="1"/>
</dbReference>
<keyword evidence="5 8" id="KW-1133">Transmembrane helix</keyword>
<keyword evidence="13" id="KW-1185">Reference proteome</keyword>
<dbReference type="PANTHER" id="PTHR43634:SF2">
    <property type="entry name" value="LOW CONDUCTANCE MECHANOSENSITIVE CHANNEL YNAI"/>
    <property type="match status" value="1"/>
</dbReference>
<dbReference type="GO" id="GO:0008381">
    <property type="term" value="F:mechanosensitive monoatomic ion channel activity"/>
    <property type="evidence" value="ECO:0007669"/>
    <property type="project" value="UniProtKB-ARBA"/>
</dbReference>
<dbReference type="SUPFAM" id="SSF82689">
    <property type="entry name" value="Mechanosensitive channel protein MscS (YggB), C-terminal domain"/>
    <property type="match status" value="1"/>
</dbReference>
<dbReference type="InterPro" id="IPR010920">
    <property type="entry name" value="LSM_dom_sf"/>
</dbReference>
<evidence type="ECO:0000256" key="6">
    <source>
        <dbReference type="ARBA" id="ARBA00023136"/>
    </source>
</evidence>
<feature type="transmembrane region" description="Helical" evidence="8">
    <location>
        <begin position="276"/>
        <end position="294"/>
    </location>
</feature>
<dbReference type="InterPro" id="IPR006685">
    <property type="entry name" value="MscS_channel_2nd"/>
</dbReference>
<evidence type="ECO:0000256" key="4">
    <source>
        <dbReference type="ARBA" id="ARBA00022692"/>
    </source>
</evidence>
<proteinExistence type="inferred from homology"/>
<dbReference type="Gene3D" id="2.30.30.60">
    <property type="match status" value="1"/>
</dbReference>
<dbReference type="InterPro" id="IPR011014">
    <property type="entry name" value="MscS_channel_TM-2"/>
</dbReference>
<feature type="transmembrane region" description="Helical" evidence="8">
    <location>
        <begin position="201"/>
        <end position="224"/>
    </location>
</feature>
<keyword evidence="4 8" id="KW-0812">Transmembrane</keyword>
<keyword evidence="6 8" id="KW-0472">Membrane</keyword>
<dbReference type="SUPFAM" id="SSF50182">
    <property type="entry name" value="Sm-like ribonucleoproteins"/>
    <property type="match status" value="1"/>
</dbReference>
<keyword evidence="9" id="KW-0732">Signal</keyword>
<reference evidence="12" key="1">
    <citation type="journal article" date="2023" name="Int. J. Syst. Evol. Microbiol.">
        <title>&lt;i&gt;Shewanella septentrionalis&lt;/i&gt; sp. nov. and &lt;i&gt;Shewanella holmiensis&lt;/i&gt; sp. nov., isolated from Baltic Sea water and sediments.</title>
        <authorList>
            <person name="Martin-Rodriguez A.J."/>
            <person name="Thorell K."/>
            <person name="Joffre E."/>
            <person name="Jensie-Markopoulos S."/>
            <person name="Moore E.R.B."/>
            <person name="Sjoling A."/>
        </authorList>
    </citation>
    <scope>NUCLEOTIDE SEQUENCE</scope>
    <source>
        <strain evidence="12">SP1S2-7</strain>
    </source>
</reference>
<dbReference type="InterPro" id="IPR006686">
    <property type="entry name" value="MscS_channel_CS"/>
</dbReference>
<dbReference type="InterPro" id="IPR045042">
    <property type="entry name" value="YnaI-like"/>
</dbReference>
<evidence type="ECO:0000256" key="3">
    <source>
        <dbReference type="ARBA" id="ARBA00022475"/>
    </source>
</evidence>
<dbReference type="Proteomes" id="UP001155546">
    <property type="component" value="Unassembled WGS sequence"/>
</dbReference>
<evidence type="ECO:0000313" key="13">
    <source>
        <dbReference type="Proteomes" id="UP001155546"/>
    </source>
</evidence>
<evidence type="ECO:0000259" key="10">
    <source>
        <dbReference type="Pfam" id="PF00924"/>
    </source>
</evidence>
<evidence type="ECO:0000313" key="12">
    <source>
        <dbReference type="EMBL" id="MCT7943451.1"/>
    </source>
</evidence>
<feature type="chain" id="PRO_5040746806" evidence="9">
    <location>
        <begin position="22"/>
        <end position="626"/>
    </location>
</feature>
<name>A0A9X2WQJ0_9GAMM</name>
<dbReference type="InterPro" id="IPR023408">
    <property type="entry name" value="MscS_beta-dom_sf"/>
</dbReference>
<evidence type="ECO:0000256" key="1">
    <source>
        <dbReference type="ARBA" id="ARBA00004651"/>
    </source>
</evidence>
<dbReference type="Pfam" id="PF00924">
    <property type="entry name" value="MS_channel_2nd"/>
    <property type="match status" value="1"/>
</dbReference>
<comment type="similarity">
    <text evidence="2">Belongs to the MscS (TC 1.A.23) family.</text>
</comment>
<dbReference type="InterPro" id="IPR011066">
    <property type="entry name" value="MscS_channel_C_sf"/>
</dbReference>
<feature type="signal peptide" evidence="9">
    <location>
        <begin position="1"/>
        <end position="21"/>
    </location>
</feature>
<evidence type="ECO:0000256" key="9">
    <source>
        <dbReference type="SAM" id="SignalP"/>
    </source>
</evidence>
<dbReference type="PROSITE" id="PS01246">
    <property type="entry name" value="UPF0003"/>
    <property type="match status" value="1"/>
</dbReference>
<dbReference type="PANTHER" id="PTHR43634">
    <property type="entry name" value="OW CONDUCTANCE MECHANOSENSITIVE CHANNEL"/>
    <property type="match status" value="1"/>
</dbReference>
<evidence type="ECO:0000256" key="7">
    <source>
        <dbReference type="SAM" id="MobiDB-lite"/>
    </source>
</evidence>
<accession>A0A9X2WQJ0</accession>
<feature type="transmembrane region" description="Helical" evidence="8">
    <location>
        <begin position="314"/>
        <end position="335"/>
    </location>
</feature>
<sequence>MLHFWRILCSVFILTSISVLAADDINLKKVSEAELRTEAIIEAKTNQQFSKEGETPLSTMIVISDAIKKKDWQKASKFTDLRYLPEDVRAEDAPELIRKLSILWNKKNIIDLSQISDSPAGHANDNLPSYRDLLGVLETEDGPFPIYLQLVPDGKGGEIWKISNATISKVPKLWQQYGYPPQIEALANFLPQVTIFHMDNWQALIFFVSIFLGWVVAGFISMLAQSIAKIFEKNLKGITLFCGRSLRWFVYLLLLQNTALALGLSVRARVWFENGTLIYLAFTLLALGLIELFASVKAEQLQSKGKKNTYSIALLRPMVAIVKIITVIVGILMWFESSGYNMATILTGLGVGSLAIALAAQKPLENVFGAFTIYASKPINPGDFCRFGDVKGTVEEIGLRSTRVRKLDRSVVHIPNSVFSSKELENFSVIDRRRFKQDLRISLTTPKEQIQVLLIELRKLLAGHPKVLDVGQRARFLAIERDAFLIKINAYIDTGNVITYFGIAEDLNFHILTILTELNIQIAPAGQSVVLTPYHEPNAAMQQEAATTMQQLIAAEEMPFPNFSKETKATLKDSVQYPPVGSISNAEKKEPPTAEDAATEQAKTEEQQAALSEIESDQSATDSGKS</sequence>
<feature type="transmembrane region" description="Helical" evidence="8">
    <location>
        <begin position="245"/>
        <end position="264"/>
    </location>
</feature>
<keyword evidence="3" id="KW-1003">Cell membrane</keyword>
<dbReference type="GO" id="GO:0005886">
    <property type="term" value="C:plasma membrane"/>
    <property type="evidence" value="ECO:0007669"/>
    <property type="project" value="UniProtKB-SubCell"/>
</dbReference>
<gene>
    <name evidence="12" type="ORF">NE535_16955</name>
</gene>
<feature type="domain" description="Mechanosensitive ion channel transmembrane helices 2/3" evidence="11">
    <location>
        <begin position="321"/>
        <end position="361"/>
    </location>
</feature>
<feature type="region of interest" description="Disordered" evidence="7">
    <location>
        <begin position="574"/>
        <end position="626"/>
    </location>
</feature>
<feature type="compositionally biased region" description="Polar residues" evidence="7">
    <location>
        <begin position="617"/>
        <end position="626"/>
    </location>
</feature>
<feature type="transmembrane region" description="Helical" evidence="8">
    <location>
        <begin position="341"/>
        <end position="360"/>
    </location>
</feature>
<evidence type="ECO:0000256" key="8">
    <source>
        <dbReference type="SAM" id="Phobius"/>
    </source>
</evidence>
<feature type="domain" description="Mechanosensitive ion channel MscS" evidence="10">
    <location>
        <begin position="363"/>
        <end position="428"/>
    </location>
</feature>
<comment type="subcellular location">
    <subcellularLocation>
        <location evidence="1">Cell membrane</location>
        <topology evidence="1">Multi-pass membrane protein</topology>
    </subcellularLocation>
</comment>
<dbReference type="EMBL" id="JAMTCD010000031">
    <property type="protein sequence ID" value="MCT7943451.1"/>
    <property type="molecule type" value="Genomic_DNA"/>
</dbReference>
<evidence type="ECO:0000256" key="5">
    <source>
        <dbReference type="ARBA" id="ARBA00022989"/>
    </source>
</evidence>
<dbReference type="Gene3D" id="1.10.287.1260">
    <property type="match status" value="1"/>
</dbReference>
<evidence type="ECO:0000259" key="11">
    <source>
        <dbReference type="Pfam" id="PF21088"/>
    </source>
</evidence>
<protein>
    <submittedName>
        <fullName evidence="12">Mechanosensitive ion channel family protein</fullName>
    </submittedName>
</protein>